<name>A0A4Q7J852_9PSEU</name>
<dbReference type="PANTHER" id="PTHR11070">
    <property type="entry name" value="UVRD / RECB / PCRA DNA HELICASE FAMILY MEMBER"/>
    <property type="match status" value="1"/>
</dbReference>
<dbReference type="Gene3D" id="3.40.50.300">
    <property type="entry name" value="P-loop containing nucleotide triphosphate hydrolases"/>
    <property type="match status" value="2"/>
</dbReference>
<comment type="catalytic activity">
    <reaction evidence="8">
        <text>ATP + H2O = ADP + phosphate + H(+)</text>
        <dbReference type="Rhea" id="RHEA:13065"/>
        <dbReference type="ChEBI" id="CHEBI:15377"/>
        <dbReference type="ChEBI" id="CHEBI:15378"/>
        <dbReference type="ChEBI" id="CHEBI:30616"/>
        <dbReference type="ChEBI" id="CHEBI:43474"/>
        <dbReference type="ChEBI" id="CHEBI:456216"/>
        <dbReference type="EC" id="5.6.2.4"/>
    </reaction>
</comment>
<evidence type="ECO:0000259" key="10">
    <source>
        <dbReference type="PROSITE" id="PS51198"/>
    </source>
</evidence>
<dbReference type="GO" id="GO:0043138">
    <property type="term" value="F:3'-5' DNA helicase activity"/>
    <property type="evidence" value="ECO:0007669"/>
    <property type="project" value="UniProtKB-EC"/>
</dbReference>
<evidence type="ECO:0000256" key="9">
    <source>
        <dbReference type="PROSITE-ProRule" id="PRU00560"/>
    </source>
</evidence>
<gene>
    <name evidence="11" type="ORF">EWH70_13130</name>
</gene>
<evidence type="ECO:0000256" key="8">
    <source>
        <dbReference type="ARBA" id="ARBA00048988"/>
    </source>
</evidence>
<dbReference type="Pfam" id="PF00580">
    <property type="entry name" value="UvrD-helicase"/>
    <property type="match status" value="1"/>
</dbReference>
<sequence>MGARLPEPQGQQREVVYLRAQGHCVALGVAGSGKTVMAVRRAHYLATAPGFGGPTLLVTFNGALTTYLRSIVDDHPNITVEQYHVLARRLLVEQFGVKLRICDNQTRDKLIALALDDVHSRGHYKRAASSKPVSFYSDEFDWLIGNAITDFDAYINGKIERVGRGRGPHLRVADRQLVCDVYRRYQQIRRSRGFDQDWPGISNELRRAVSLSPNPAIYRHVIIDEGQDFSPDMIRSLASIVSSKGSVTFFGDYAQQIYGSRMSWKSLGLKIGGGKVVKFDRNYRNTRPIAHFAKFISETPLFSEGIDLVEPKDPPINGPEPVLVRARSADDQVAQAARFANNLARDRRTRLANQRVVVLIRDKTAEEDLVGLLDHPRTIRLHKGMSKWDERPGIFYGPHSEARGLEFDAVIVPFCDDSGLPTPSSVDAFGLEEARIRQARELYVAVTRARTDLVLIHSSKLTRFLPDERSGLYFRIDP</sequence>
<dbReference type="PANTHER" id="PTHR11070:SF3">
    <property type="entry name" value="DNA 3'-5' HELICASE"/>
    <property type="match status" value="1"/>
</dbReference>
<keyword evidence="1 9" id="KW-0547">Nucleotide-binding</keyword>
<dbReference type="GO" id="GO:0003677">
    <property type="term" value="F:DNA binding"/>
    <property type="evidence" value="ECO:0007669"/>
    <property type="project" value="InterPro"/>
</dbReference>
<keyword evidence="5" id="KW-0413">Isomerase</keyword>
<dbReference type="GO" id="GO:0005524">
    <property type="term" value="F:ATP binding"/>
    <property type="evidence" value="ECO:0007669"/>
    <property type="project" value="UniProtKB-UniRule"/>
</dbReference>
<dbReference type="GO" id="GO:0000725">
    <property type="term" value="P:recombinational repair"/>
    <property type="evidence" value="ECO:0007669"/>
    <property type="project" value="TreeGrafter"/>
</dbReference>
<evidence type="ECO:0000256" key="7">
    <source>
        <dbReference type="ARBA" id="ARBA00034808"/>
    </source>
</evidence>
<proteinExistence type="predicted"/>
<evidence type="ECO:0000256" key="1">
    <source>
        <dbReference type="ARBA" id="ARBA00022741"/>
    </source>
</evidence>
<dbReference type="OrthoDB" id="3196525at2"/>
<evidence type="ECO:0000256" key="5">
    <source>
        <dbReference type="ARBA" id="ARBA00023235"/>
    </source>
</evidence>
<dbReference type="InterPro" id="IPR027417">
    <property type="entry name" value="P-loop_NTPase"/>
</dbReference>
<dbReference type="EC" id="5.6.2.4" evidence="7"/>
<feature type="domain" description="UvrD-like helicase ATP-binding" evidence="10">
    <location>
        <begin position="7"/>
        <end position="286"/>
    </location>
</feature>
<keyword evidence="4 9" id="KW-0067">ATP-binding</keyword>
<dbReference type="InterPro" id="IPR014017">
    <property type="entry name" value="DNA_helicase_UvrD-like_C"/>
</dbReference>
<protein>
    <recommendedName>
        <fullName evidence="7">DNA 3'-5' helicase</fullName>
        <ecNumber evidence="7">5.6.2.4</ecNumber>
    </recommendedName>
</protein>
<evidence type="ECO:0000256" key="6">
    <source>
        <dbReference type="ARBA" id="ARBA00034617"/>
    </source>
</evidence>
<reference evidence="11 12" key="1">
    <citation type="submission" date="2019-02" db="EMBL/GenBank/DDBJ databases">
        <title>Draft genome sequence of Amycolatopsis sp. 8-3EHSu isolated from roots of Suaeda maritima.</title>
        <authorList>
            <person name="Duangmal K."/>
            <person name="Chantavorakit T."/>
        </authorList>
    </citation>
    <scope>NUCLEOTIDE SEQUENCE [LARGE SCALE GENOMIC DNA]</scope>
    <source>
        <strain evidence="11 12">8-3EHSu</strain>
    </source>
</reference>
<keyword evidence="3 9" id="KW-0347">Helicase</keyword>
<evidence type="ECO:0000256" key="4">
    <source>
        <dbReference type="ARBA" id="ARBA00022840"/>
    </source>
</evidence>
<dbReference type="InterPro" id="IPR000212">
    <property type="entry name" value="DNA_helicase_UvrD/REP"/>
</dbReference>
<dbReference type="Proteomes" id="UP000292003">
    <property type="component" value="Unassembled WGS sequence"/>
</dbReference>
<comment type="caution">
    <text evidence="11">The sequence shown here is derived from an EMBL/GenBank/DDBJ whole genome shotgun (WGS) entry which is preliminary data.</text>
</comment>
<dbReference type="Pfam" id="PF13361">
    <property type="entry name" value="UvrD_C"/>
    <property type="match status" value="1"/>
</dbReference>
<evidence type="ECO:0000256" key="2">
    <source>
        <dbReference type="ARBA" id="ARBA00022801"/>
    </source>
</evidence>
<evidence type="ECO:0000313" key="12">
    <source>
        <dbReference type="Proteomes" id="UP000292003"/>
    </source>
</evidence>
<dbReference type="EMBL" id="SFCC01000006">
    <property type="protein sequence ID" value="RZQ63389.1"/>
    <property type="molecule type" value="Genomic_DNA"/>
</dbReference>
<dbReference type="RefSeq" id="WP_130475642.1">
    <property type="nucleotide sequence ID" value="NZ_SFCC01000006.1"/>
</dbReference>
<evidence type="ECO:0000256" key="3">
    <source>
        <dbReference type="ARBA" id="ARBA00022806"/>
    </source>
</evidence>
<dbReference type="AlphaFoldDB" id="A0A4Q7J852"/>
<dbReference type="GO" id="GO:0005829">
    <property type="term" value="C:cytosol"/>
    <property type="evidence" value="ECO:0007669"/>
    <property type="project" value="TreeGrafter"/>
</dbReference>
<dbReference type="SUPFAM" id="SSF52540">
    <property type="entry name" value="P-loop containing nucleoside triphosphate hydrolases"/>
    <property type="match status" value="1"/>
</dbReference>
<accession>A0A4Q7J852</accession>
<organism evidence="11 12">
    <name type="scientific">Amycolatopsis suaedae</name>
    <dbReference type="NCBI Taxonomy" id="2510978"/>
    <lineage>
        <taxon>Bacteria</taxon>
        <taxon>Bacillati</taxon>
        <taxon>Actinomycetota</taxon>
        <taxon>Actinomycetes</taxon>
        <taxon>Pseudonocardiales</taxon>
        <taxon>Pseudonocardiaceae</taxon>
        <taxon>Amycolatopsis</taxon>
    </lineage>
</organism>
<evidence type="ECO:0000313" key="11">
    <source>
        <dbReference type="EMBL" id="RZQ63389.1"/>
    </source>
</evidence>
<feature type="binding site" evidence="9">
    <location>
        <begin position="28"/>
        <end position="35"/>
    </location>
    <ligand>
        <name>ATP</name>
        <dbReference type="ChEBI" id="CHEBI:30616"/>
    </ligand>
</feature>
<dbReference type="PROSITE" id="PS51198">
    <property type="entry name" value="UVRD_HELICASE_ATP_BIND"/>
    <property type="match status" value="1"/>
</dbReference>
<comment type="catalytic activity">
    <reaction evidence="6">
        <text>Couples ATP hydrolysis with the unwinding of duplex DNA by translocating in the 3'-5' direction.</text>
        <dbReference type="EC" id="5.6.2.4"/>
    </reaction>
</comment>
<keyword evidence="2 9" id="KW-0378">Hydrolase</keyword>
<dbReference type="GO" id="GO:0016887">
    <property type="term" value="F:ATP hydrolysis activity"/>
    <property type="evidence" value="ECO:0007669"/>
    <property type="project" value="RHEA"/>
</dbReference>
<dbReference type="InterPro" id="IPR014016">
    <property type="entry name" value="UvrD-like_ATP-bd"/>
</dbReference>
<keyword evidence="12" id="KW-1185">Reference proteome</keyword>